<gene>
    <name evidence="1" type="ORF">SPSK_00926</name>
</gene>
<dbReference type="GeneID" id="27663145"/>
<dbReference type="EMBL" id="AXCR01000011">
    <property type="protein sequence ID" value="KJR81728.1"/>
    <property type="molecule type" value="Genomic_DNA"/>
</dbReference>
<dbReference type="Proteomes" id="UP000033710">
    <property type="component" value="Unassembled WGS sequence"/>
</dbReference>
<dbReference type="RefSeq" id="XP_016584404.1">
    <property type="nucleotide sequence ID" value="XM_016727868.1"/>
</dbReference>
<dbReference type="AlphaFoldDB" id="A0A0F2LW95"/>
<organism evidence="1 2">
    <name type="scientific">Sporothrix schenckii 1099-18</name>
    <dbReference type="NCBI Taxonomy" id="1397361"/>
    <lineage>
        <taxon>Eukaryota</taxon>
        <taxon>Fungi</taxon>
        <taxon>Dikarya</taxon>
        <taxon>Ascomycota</taxon>
        <taxon>Pezizomycotina</taxon>
        <taxon>Sordariomycetes</taxon>
        <taxon>Sordariomycetidae</taxon>
        <taxon>Ophiostomatales</taxon>
        <taxon>Ophiostomataceae</taxon>
        <taxon>Sporothrix</taxon>
    </lineage>
</organism>
<sequence length="141" mass="15625">MQLLARTGFLQMQVTVLTRHHSGHRIQRLLYEADVQPPVFLRSARNYRVSAEKNCCPKQTSQIAIEAETGCLFVEILEADRKGRKDAAQADNERQQSDKLVALAVVVCTLTYMDMSTSTLTAVNKAETQAVARSVGVLVFG</sequence>
<accession>A0A0F2LW95</accession>
<dbReference type="KEGG" id="ssck:SPSK_00926"/>
<evidence type="ECO:0000313" key="1">
    <source>
        <dbReference type="EMBL" id="KJR81728.1"/>
    </source>
</evidence>
<reference evidence="1 2" key="1">
    <citation type="journal article" date="2014" name="BMC Genomics">
        <title>Comparative genomics of the major fungal agents of human and animal Sporotrichosis: Sporothrix schenckii and Sporothrix brasiliensis.</title>
        <authorList>
            <person name="Teixeira M.M."/>
            <person name="de Almeida L.G."/>
            <person name="Kubitschek-Barreira P."/>
            <person name="Alves F.L."/>
            <person name="Kioshima E.S."/>
            <person name="Abadio A.K."/>
            <person name="Fernandes L."/>
            <person name="Derengowski L.S."/>
            <person name="Ferreira K.S."/>
            <person name="Souza R.C."/>
            <person name="Ruiz J.C."/>
            <person name="de Andrade N.C."/>
            <person name="Paes H.C."/>
            <person name="Nicola A.M."/>
            <person name="Albuquerque P."/>
            <person name="Gerber A.L."/>
            <person name="Martins V.P."/>
            <person name="Peconick L.D."/>
            <person name="Neto A.V."/>
            <person name="Chaucanez C.B."/>
            <person name="Silva P.A."/>
            <person name="Cunha O.L."/>
            <person name="de Oliveira F.F."/>
            <person name="dos Santos T.C."/>
            <person name="Barros A.L."/>
            <person name="Soares M.A."/>
            <person name="de Oliveira L.M."/>
            <person name="Marini M.M."/>
            <person name="Villalobos-Duno H."/>
            <person name="Cunha M.M."/>
            <person name="de Hoog S."/>
            <person name="da Silveira J.F."/>
            <person name="Henrissat B."/>
            <person name="Nino-Vega G.A."/>
            <person name="Cisalpino P.S."/>
            <person name="Mora-Montes H.M."/>
            <person name="Almeida S.R."/>
            <person name="Stajich J.E."/>
            <person name="Lopes-Bezerra L.M."/>
            <person name="Vasconcelos A.T."/>
            <person name="Felipe M.S."/>
        </authorList>
    </citation>
    <scope>NUCLEOTIDE SEQUENCE [LARGE SCALE GENOMIC DNA]</scope>
    <source>
        <strain evidence="1 2">1099-18</strain>
    </source>
</reference>
<dbReference type="VEuPathDB" id="FungiDB:SPSK_00926"/>
<comment type="caution">
    <text evidence="1">The sequence shown here is derived from an EMBL/GenBank/DDBJ whole genome shotgun (WGS) entry which is preliminary data.</text>
</comment>
<evidence type="ECO:0000313" key="2">
    <source>
        <dbReference type="Proteomes" id="UP000033710"/>
    </source>
</evidence>
<proteinExistence type="predicted"/>
<protein>
    <submittedName>
        <fullName evidence="1">Uncharacterized protein</fullName>
    </submittedName>
</protein>
<name>A0A0F2LW95_SPOSC</name>
<reference evidence="1 2" key="2">
    <citation type="journal article" date="2015" name="Eukaryot. Cell">
        <title>Asexual propagation of a virulent clone complex in a human and feline outbreak of sporotrichosis.</title>
        <authorList>
            <person name="Teixeira Mde M."/>
            <person name="Rodrigues A.M."/>
            <person name="Tsui C.K."/>
            <person name="de Almeida L.G."/>
            <person name="Van Diepeningen A.D."/>
            <person name="van den Ende B.G."/>
            <person name="Fernandes G.F."/>
            <person name="Kano R."/>
            <person name="Hamelin R.C."/>
            <person name="Lopes-Bezerra L.M."/>
            <person name="Vasconcelos A.T."/>
            <person name="de Hoog S."/>
            <person name="de Camargo Z.P."/>
            <person name="Felipe M.S."/>
        </authorList>
    </citation>
    <scope>NUCLEOTIDE SEQUENCE [LARGE SCALE GENOMIC DNA]</scope>
    <source>
        <strain evidence="1 2">1099-18</strain>
    </source>
</reference>